<evidence type="ECO:0000256" key="3">
    <source>
        <dbReference type="ARBA" id="ARBA00022691"/>
    </source>
</evidence>
<dbReference type="CDD" id="cd02440">
    <property type="entry name" value="AdoMet_MTases"/>
    <property type="match status" value="1"/>
</dbReference>
<dbReference type="NCBIfam" id="TIGR03534">
    <property type="entry name" value="RF_mod_PrmC"/>
    <property type="match status" value="1"/>
</dbReference>
<dbReference type="HAMAP" id="MF_02126">
    <property type="entry name" value="RF_methyltr_PrmC"/>
    <property type="match status" value="1"/>
</dbReference>
<dbReference type="Pfam" id="PF17827">
    <property type="entry name" value="PrmC_N"/>
    <property type="match status" value="1"/>
</dbReference>
<dbReference type="PANTHER" id="PTHR18895:SF74">
    <property type="entry name" value="MTRF1L RELEASE FACTOR GLUTAMINE METHYLTRANSFERASE"/>
    <property type="match status" value="1"/>
</dbReference>
<dbReference type="InterPro" id="IPR040758">
    <property type="entry name" value="PrmC_N"/>
</dbReference>
<comment type="caution">
    <text evidence="5">Lacks conserved residue(s) required for the propagation of feature annotation.</text>
</comment>
<dbReference type="Pfam" id="PF05175">
    <property type="entry name" value="MTS"/>
    <property type="match status" value="1"/>
</dbReference>
<feature type="domain" description="Methyltransferase small" evidence="6">
    <location>
        <begin position="110"/>
        <end position="198"/>
    </location>
</feature>
<dbReference type="NCBIfam" id="TIGR00536">
    <property type="entry name" value="hemK_fam"/>
    <property type="match status" value="1"/>
</dbReference>
<evidence type="ECO:0000256" key="4">
    <source>
        <dbReference type="ARBA" id="ARBA00048391"/>
    </source>
</evidence>
<feature type="domain" description="Release factor glutamine methyltransferase N-terminal" evidence="7">
    <location>
        <begin position="25"/>
        <end position="74"/>
    </location>
</feature>
<comment type="function">
    <text evidence="5">Methylates the class 1 translation termination release factors RF1/PrfA and RF2/PrfB on the glutamine residue of the universally conserved GGQ motif.</text>
</comment>
<dbReference type="InterPro" id="IPR007848">
    <property type="entry name" value="Small_mtfrase_dom"/>
</dbReference>
<dbReference type="GO" id="GO:0102559">
    <property type="term" value="F:peptide chain release factor N(5)-glutamine methyltransferase activity"/>
    <property type="evidence" value="ECO:0007669"/>
    <property type="project" value="UniProtKB-EC"/>
</dbReference>
<keyword evidence="3 5" id="KW-0949">S-adenosyl-L-methionine</keyword>
<dbReference type="EMBL" id="FQUM01000006">
    <property type="protein sequence ID" value="SHF52787.1"/>
    <property type="molecule type" value="Genomic_DNA"/>
</dbReference>
<feature type="binding site" evidence="5">
    <location>
        <position position="185"/>
    </location>
    <ligand>
        <name>S-adenosyl-L-methionine</name>
        <dbReference type="ChEBI" id="CHEBI:59789"/>
    </ligand>
</feature>
<dbReference type="InterPro" id="IPR050320">
    <property type="entry name" value="N5-glutamine_MTase"/>
</dbReference>
<comment type="similarity">
    <text evidence="5">Belongs to the protein N5-glutamine methyltransferase family. PrmC subfamily.</text>
</comment>
<evidence type="ECO:0000259" key="7">
    <source>
        <dbReference type="Pfam" id="PF17827"/>
    </source>
</evidence>
<dbReference type="STRING" id="1484053.SAMN05444274_10672"/>
<keyword evidence="9" id="KW-1185">Reference proteome</keyword>
<dbReference type="RefSeq" id="WP_073002352.1">
    <property type="nucleotide sequence ID" value="NZ_FQUM01000006.1"/>
</dbReference>
<feature type="binding site" evidence="5">
    <location>
        <position position="141"/>
    </location>
    <ligand>
        <name>S-adenosyl-L-methionine</name>
        <dbReference type="ChEBI" id="CHEBI:59789"/>
    </ligand>
</feature>
<evidence type="ECO:0000256" key="5">
    <source>
        <dbReference type="HAMAP-Rule" id="MF_02126"/>
    </source>
</evidence>
<sequence>MKATIQYIGEELGGLYPQTEVKAFTRLILEHVCGLDYTAQILMRDHVISAIQSKQISEIVTRLKNFEPIQYVFGETEFFGMKLSVNPSVLIPRPETEELLHWISEMEFSKEPCFLDVGTGSGCIALGLKKQFPYSNVMAIDYSDEALETARENAVLNGLDVSFSRADILKWEERSWQNFDLIVSNPPYVRESEKKEMFANVLKFEPESALFVPDSNPLLFYLRIAEFAQKFLTKNGWLYFEINEMFGEQTAQVVKKCGFEAIEIKKDLFGKDRMLRCRK</sequence>
<organism evidence="8 9">
    <name type="scientific">Mariniphaga anaerophila</name>
    <dbReference type="NCBI Taxonomy" id="1484053"/>
    <lineage>
        <taxon>Bacteria</taxon>
        <taxon>Pseudomonadati</taxon>
        <taxon>Bacteroidota</taxon>
        <taxon>Bacteroidia</taxon>
        <taxon>Marinilabiliales</taxon>
        <taxon>Prolixibacteraceae</taxon>
        <taxon>Mariniphaga</taxon>
    </lineage>
</organism>
<dbReference type="Gene3D" id="3.40.50.150">
    <property type="entry name" value="Vaccinia Virus protein VP39"/>
    <property type="match status" value="1"/>
</dbReference>
<dbReference type="PANTHER" id="PTHR18895">
    <property type="entry name" value="HEMK METHYLTRANSFERASE"/>
    <property type="match status" value="1"/>
</dbReference>
<protein>
    <recommendedName>
        <fullName evidence="5">Release factor glutamine methyltransferase</fullName>
        <shortName evidence="5">RF MTase</shortName>
        <ecNumber evidence="5">2.1.1.297</ecNumber>
    </recommendedName>
    <alternativeName>
        <fullName evidence="5">N5-glutamine methyltransferase PrmC</fullName>
    </alternativeName>
    <alternativeName>
        <fullName evidence="5">Protein-(glutamine-N5) MTase PrmC</fullName>
    </alternativeName>
    <alternativeName>
        <fullName evidence="5">Protein-glutamine N-methyltransferase PrmC</fullName>
    </alternativeName>
</protein>
<name>A0A1M5CDW0_9BACT</name>
<feature type="binding site" evidence="5">
    <location>
        <begin position="118"/>
        <end position="122"/>
    </location>
    <ligand>
        <name>S-adenosyl-L-methionine</name>
        <dbReference type="ChEBI" id="CHEBI:59789"/>
    </ligand>
</feature>
<dbReference type="OrthoDB" id="9800643at2"/>
<comment type="catalytic activity">
    <reaction evidence="4 5">
        <text>L-glutaminyl-[peptide chain release factor] + S-adenosyl-L-methionine = N(5)-methyl-L-glutaminyl-[peptide chain release factor] + S-adenosyl-L-homocysteine + H(+)</text>
        <dbReference type="Rhea" id="RHEA:42896"/>
        <dbReference type="Rhea" id="RHEA-COMP:10271"/>
        <dbReference type="Rhea" id="RHEA-COMP:10272"/>
        <dbReference type="ChEBI" id="CHEBI:15378"/>
        <dbReference type="ChEBI" id="CHEBI:30011"/>
        <dbReference type="ChEBI" id="CHEBI:57856"/>
        <dbReference type="ChEBI" id="CHEBI:59789"/>
        <dbReference type="ChEBI" id="CHEBI:61891"/>
        <dbReference type="EC" id="2.1.1.297"/>
    </reaction>
</comment>
<accession>A0A1M5CDW0</accession>
<dbReference type="Gene3D" id="1.10.8.10">
    <property type="entry name" value="DNA helicase RuvA subunit, C-terminal domain"/>
    <property type="match status" value="1"/>
</dbReference>
<evidence type="ECO:0000259" key="6">
    <source>
        <dbReference type="Pfam" id="PF05175"/>
    </source>
</evidence>
<evidence type="ECO:0000313" key="9">
    <source>
        <dbReference type="Proteomes" id="UP000184164"/>
    </source>
</evidence>
<dbReference type="SUPFAM" id="SSF53335">
    <property type="entry name" value="S-adenosyl-L-methionine-dependent methyltransferases"/>
    <property type="match status" value="1"/>
</dbReference>
<dbReference type="EC" id="2.1.1.297" evidence="5"/>
<dbReference type="InterPro" id="IPR019874">
    <property type="entry name" value="RF_methyltr_PrmC"/>
</dbReference>
<dbReference type="InterPro" id="IPR004556">
    <property type="entry name" value="HemK-like"/>
</dbReference>
<dbReference type="InterPro" id="IPR029063">
    <property type="entry name" value="SAM-dependent_MTases_sf"/>
</dbReference>
<dbReference type="Proteomes" id="UP000184164">
    <property type="component" value="Unassembled WGS sequence"/>
</dbReference>
<keyword evidence="2 5" id="KW-0808">Transferase</keyword>
<reference evidence="8 9" key="1">
    <citation type="submission" date="2016-11" db="EMBL/GenBank/DDBJ databases">
        <authorList>
            <person name="Jaros S."/>
            <person name="Januszkiewicz K."/>
            <person name="Wedrychowicz H."/>
        </authorList>
    </citation>
    <scope>NUCLEOTIDE SEQUENCE [LARGE SCALE GENOMIC DNA]</scope>
    <source>
        <strain evidence="8 9">DSM 26910</strain>
    </source>
</reference>
<dbReference type="GO" id="GO:0003676">
    <property type="term" value="F:nucleic acid binding"/>
    <property type="evidence" value="ECO:0007669"/>
    <property type="project" value="InterPro"/>
</dbReference>
<proteinExistence type="inferred from homology"/>
<dbReference type="PROSITE" id="PS00092">
    <property type="entry name" value="N6_MTASE"/>
    <property type="match status" value="1"/>
</dbReference>
<keyword evidence="1 5" id="KW-0489">Methyltransferase</keyword>
<evidence type="ECO:0000313" key="8">
    <source>
        <dbReference type="EMBL" id="SHF52787.1"/>
    </source>
</evidence>
<feature type="binding site" evidence="5">
    <location>
        <begin position="185"/>
        <end position="188"/>
    </location>
    <ligand>
        <name>substrate</name>
    </ligand>
</feature>
<dbReference type="GO" id="GO:0032259">
    <property type="term" value="P:methylation"/>
    <property type="evidence" value="ECO:0007669"/>
    <property type="project" value="UniProtKB-KW"/>
</dbReference>
<evidence type="ECO:0000256" key="2">
    <source>
        <dbReference type="ARBA" id="ARBA00022679"/>
    </source>
</evidence>
<evidence type="ECO:0000256" key="1">
    <source>
        <dbReference type="ARBA" id="ARBA00022603"/>
    </source>
</evidence>
<dbReference type="AlphaFoldDB" id="A0A1M5CDW0"/>
<dbReference type="InterPro" id="IPR002052">
    <property type="entry name" value="DNA_methylase_N6_adenine_CS"/>
</dbReference>
<gene>
    <name evidence="5" type="primary">prmC</name>
    <name evidence="8" type="ORF">SAMN05444274_10672</name>
</gene>